<accession>A0A7S3ZIY9</accession>
<reference evidence="4" key="2">
    <citation type="submission" date="2021-11" db="EMBL/GenBank/DDBJ databases">
        <authorList>
            <consortium name="Genoscope - CEA"/>
            <person name="William W."/>
        </authorList>
    </citation>
    <scope>NUCLEOTIDE SEQUENCE</scope>
</reference>
<evidence type="ECO:0000256" key="2">
    <source>
        <dbReference type="SAM" id="SignalP"/>
    </source>
</evidence>
<dbReference type="OrthoDB" id="2019920at2759"/>
<feature type="region of interest" description="Disordered" evidence="1">
    <location>
        <begin position="23"/>
        <end position="42"/>
    </location>
</feature>
<keyword evidence="5" id="KW-1185">Reference proteome</keyword>
<gene>
    <name evidence="3" type="ORF">PCAL00307_LOCUS35</name>
    <name evidence="4" type="ORF">PECAL_6P15480</name>
</gene>
<keyword evidence="2" id="KW-0732">Signal</keyword>
<evidence type="ECO:0000313" key="3">
    <source>
        <dbReference type="EMBL" id="CAE0684601.1"/>
    </source>
</evidence>
<dbReference type="EMBL" id="CAKKNE010000006">
    <property type="protein sequence ID" value="CAH0379910.1"/>
    <property type="molecule type" value="Genomic_DNA"/>
</dbReference>
<dbReference type="Proteomes" id="UP000789595">
    <property type="component" value="Unassembled WGS sequence"/>
</dbReference>
<sequence>MRLLLVLSLAQALRAPLDRRRTLTTRKYGQQQDADDKLPEMRAPEEGKQVRMFGAKLDAGFAGTRASNPKVIRAVLKAYEDKRDTEGSYASNDEQAEIFYASAVEKMNKGFYDDAVKRLNRASYFAGVASRRGGQMQLWLGQALYAAGRRGDALKLLLALKAHPDRDVAKVSKELVFILKAPELQLDESSRVGFDMDNFDAEAKFERAPDGTIKIMKRPEFEKPPEYGSVEWVLQQPRGEPLPTNEVDPVAVGGVLALCVGALALCR</sequence>
<reference evidence="3" key="1">
    <citation type="submission" date="2021-01" db="EMBL/GenBank/DDBJ databases">
        <authorList>
            <person name="Corre E."/>
            <person name="Pelletier E."/>
            <person name="Niang G."/>
            <person name="Scheremetjew M."/>
            <person name="Finn R."/>
            <person name="Kale V."/>
            <person name="Holt S."/>
            <person name="Cochrane G."/>
            <person name="Meng A."/>
            <person name="Brown T."/>
            <person name="Cohen L."/>
        </authorList>
    </citation>
    <scope>NUCLEOTIDE SEQUENCE</scope>
    <source>
        <strain evidence="3">CCMP1756</strain>
    </source>
</reference>
<protein>
    <submittedName>
        <fullName evidence="3">Uncharacterized protein</fullName>
    </submittedName>
</protein>
<name>A0A7S3ZIY9_9STRA</name>
<organism evidence="3">
    <name type="scientific">Pelagomonas calceolata</name>
    <dbReference type="NCBI Taxonomy" id="35677"/>
    <lineage>
        <taxon>Eukaryota</taxon>
        <taxon>Sar</taxon>
        <taxon>Stramenopiles</taxon>
        <taxon>Ochrophyta</taxon>
        <taxon>Pelagophyceae</taxon>
        <taxon>Pelagomonadales</taxon>
        <taxon>Pelagomonadaceae</taxon>
        <taxon>Pelagomonas</taxon>
    </lineage>
</organism>
<proteinExistence type="predicted"/>
<dbReference type="AlphaFoldDB" id="A0A7S3ZIY9"/>
<evidence type="ECO:0000313" key="4">
    <source>
        <dbReference type="EMBL" id="CAH0379910.1"/>
    </source>
</evidence>
<feature type="signal peptide" evidence="2">
    <location>
        <begin position="1"/>
        <end position="15"/>
    </location>
</feature>
<evidence type="ECO:0000313" key="5">
    <source>
        <dbReference type="Proteomes" id="UP000789595"/>
    </source>
</evidence>
<dbReference type="EMBL" id="HBIW01000042">
    <property type="protein sequence ID" value="CAE0684601.1"/>
    <property type="molecule type" value="Transcribed_RNA"/>
</dbReference>
<evidence type="ECO:0000256" key="1">
    <source>
        <dbReference type="SAM" id="MobiDB-lite"/>
    </source>
</evidence>
<feature type="chain" id="PRO_5036403965" evidence="2">
    <location>
        <begin position="16"/>
        <end position="267"/>
    </location>
</feature>